<evidence type="ECO:0000313" key="9">
    <source>
        <dbReference type="Proteomes" id="UP000654370"/>
    </source>
</evidence>
<dbReference type="PANTHER" id="PTHR44085">
    <property type="entry name" value="SEPIAPTERIN REDUCTASE"/>
    <property type="match status" value="1"/>
</dbReference>
<dbReference type="InterPro" id="IPR036291">
    <property type="entry name" value="NAD(P)-bd_dom_sf"/>
</dbReference>
<dbReference type="GO" id="GO:0005737">
    <property type="term" value="C:cytoplasm"/>
    <property type="evidence" value="ECO:0007669"/>
    <property type="project" value="UniProtKB-SubCell"/>
</dbReference>
<reference evidence="8" key="1">
    <citation type="submission" date="2020-12" db="EMBL/GenBank/DDBJ databases">
        <title>Metabolic potential, ecology and presence of endohyphal bacteria is reflected in genomic diversity of Mucoromycotina.</title>
        <authorList>
            <person name="Muszewska A."/>
            <person name="Okrasinska A."/>
            <person name="Steczkiewicz K."/>
            <person name="Drgas O."/>
            <person name="Orlowska M."/>
            <person name="Perlinska-Lenart U."/>
            <person name="Aleksandrzak-Piekarczyk T."/>
            <person name="Szatraj K."/>
            <person name="Zielenkiewicz U."/>
            <person name="Pilsyk S."/>
            <person name="Malc E."/>
            <person name="Mieczkowski P."/>
            <person name="Kruszewska J.S."/>
            <person name="Biernat P."/>
            <person name="Pawlowska J."/>
        </authorList>
    </citation>
    <scope>NUCLEOTIDE SEQUENCE</scope>
    <source>
        <strain evidence="8">WA0000067209</strain>
    </source>
</reference>
<dbReference type="Proteomes" id="UP000654370">
    <property type="component" value="Unassembled WGS sequence"/>
</dbReference>
<dbReference type="InterPro" id="IPR002347">
    <property type="entry name" value="SDR_fam"/>
</dbReference>
<dbReference type="AlphaFoldDB" id="A0A8H7PXA1"/>
<dbReference type="Pfam" id="PF00106">
    <property type="entry name" value="adh_short"/>
    <property type="match status" value="1"/>
</dbReference>
<comment type="caution">
    <text evidence="8">The sequence shown here is derived from an EMBL/GenBank/DDBJ whole genome shotgun (WGS) entry which is preliminary data.</text>
</comment>
<dbReference type="PRINTS" id="PR00081">
    <property type="entry name" value="GDHRDH"/>
</dbReference>
<dbReference type="Gene3D" id="3.40.50.720">
    <property type="entry name" value="NAD(P)-binding Rossmann-like Domain"/>
    <property type="match status" value="1"/>
</dbReference>
<evidence type="ECO:0000256" key="3">
    <source>
        <dbReference type="ARBA" id="ARBA00013075"/>
    </source>
</evidence>
<protein>
    <recommendedName>
        <fullName evidence="4">Sepiapterin reductase</fullName>
        <ecNumber evidence="3">1.1.1.153</ecNumber>
    </recommendedName>
</protein>
<evidence type="ECO:0000256" key="6">
    <source>
        <dbReference type="ARBA" id="ARBA00022857"/>
    </source>
</evidence>
<dbReference type="GO" id="GO:0006729">
    <property type="term" value="P:tetrahydrobiopterin biosynthetic process"/>
    <property type="evidence" value="ECO:0007669"/>
    <property type="project" value="InterPro"/>
</dbReference>
<gene>
    <name evidence="8" type="ORF">INT43_006994</name>
</gene>
<dbReference type="SUPFAM" id="SSF51735">
    <property type="entry name" value="NAD(P)-binding Rossmann-fold domains"/>
    <property type="match status" value="1"/>
</dbReference>
<dbReference type="OrthoDB" id="153074at2759"/>
<dbReference type="NCBIfam" id="TIGR01500">
    <property type="entry name" value="sepiapter_red"/>
    <property type="match status" value="1"/>
</dbReference>
<accession>A0A8H7PXA1</accession>
<keyword evidence="6" id="KW-0521">NADP</keyword>
<keyword evidence="9" id="KW-1185">Reference proteome</keyword>
<dbReference type="EC" id="1.1.1.153" evidence="3"/>
<evidence type="ECO:0000313" key="8">
    <source>
        <dbReference type="EMBL" id="KAG2182067.1"/>
    </source>
</evidence>
<evidence type="ECO:0000256" key="1">
    <source>
        <dbReference type="ARBA" id="ARBA00004496"/>
    </source>
</evidence>
<dbReference type="EMBL" id="JAEPQZ010000004">
    <property type="protein sequence ID" value="KAG2182067.1"/>
    <property type="molecule type" value="Genomic_DNA"/>
</dbReference>
<dbReference type="PANTHER" id="PTHR44085:SF2">
    <property type="entry name" value="SEPIAPTERIN REDUCTASE"/>
    <property type="match status" value="1"/>
</dbReference>
<evidence type="ECO:0000256" key="7">
    <source>
        <dbReference type="ARBA" id="ARBA00023002"/>
    </source>
</evidence>
<dbReference type="GO" id="GO:0004757">
    <property type="term" value="F:sepiapterin reductase (NADP+) activity"/>
    <property type="evidence" value="ECO:0007669"/>
    <property type="project" value="UniProtKB-EC"/>
</dbReference>
<evidence type="ECO:0000256" key="4">
    <source>
        <dbReference type="ARBA" id="ARBA00019170"/>
    </source>
</evidence>
<comment type="similarity">
    <text evidence="2">Belongs to the sepiapterin reductase family.</text>
</comment>
<proteinExistence type="inferred from homology"/>
<sequence length="272" mass="29329">MQRHNLFIITGAGRGFGRAIAEAVKDSEISKQPTTIVLVGRDSASLDQAAGTLTGSTVKSKSIANADFSDLSTVQQVILPGIKKIVEDVQANGTPITNVYLINNAGSTGDLSKKAADYEADDVQSYYNVNVVSFISLVSAIVNLFRKPQSSDETPFPPDLSVVNISSLLAVKAFPNWGLYASGKAARDMFLQVLAAEHKDGSVKTLSYAPGPLDNDMQLQCRETLGDAEQKQIYTTMAEQGKLVKMEESAKKLLVLLSDNKYDSGAHIDFYD</sequence>
<evidence type="ECO:0000256" key="2">
    <source>
        <dbReference type="ARBA" id="ARBA00010483"/>
    </source>
</evidence>
<evidence type="ECO:0000256" key="5">
    <source>
        <dbReference type="ARBA" id="ARBA00022490"/>
    </source>
</evidence>
<comment type="subcellular location">
    <subcellularLocation>
        <location evidence="1">Cytoplasm</location>
    </subcellularLocation>
</comment>
<dbReference type="InterPro" id="IPR006393">
    <property type="entry name" value="Sepiapterin_red"/>
</dbReference>
<organism evidence="8 9">
    <name type="scientific">Mortierella isabellina</name>
    <name type="common">Filamentous fungus</name>
    <name type="synonym">Umbelopsis isabellina</name>
    <dbReference type="NCBI Taxonomy" id="91625"/>
    <lineage>
        <taxon>Eukaryota</taxon>
        <taxon>Fungi</taxon>
        <taxon>Fungi incertae sedis</taxon>
        <taxon>Mucoromycota</taxon>
        <taxon>Mucoromycotina</taxon>
        <taxon>Umbelopsidomycetes</taxon>
        <taxon>Umbelopsidales</taxon>
        <taxon>Umbelopsidaceae</taxon>
        <taxon>Umbelopsis</taxon>
    </lineage>
</organism>
<dbReference type="InterPro" id="IPR051721">
    <property type="entry name" value="Biopterin_syn/organic_redct"/>
</dbReference>
<keyword evidence="5" id="KW-0963">Cytoplasm</keyword>
<name>A0A8H7PXA1_MORIS</name>
<keyword evidence="7" id="KW-0560">Oxidoreductase</keyword>